<comment type="caution">
    <text evidence="1">The sequence shown here is derived from an EMBL/GenBank/DDBJ whole genome shotgun (WGS) entry which is preliminary data.</text>
</comment>
<gene>
    <name evidence="1" type="ORF">PHMEG_00015617</name>
</gene>
<keyword evidence="2" id="KW-1185">Reference proteome</keyword>
<dbReference type="EMBL" id="NBNE01002143">
    <property type="protein sequence ID" value="OWZ11368.1"/>
    <property type="molecule type" value="Genomic_DNA"/>
</dbReference>
<sequence length="62" mass="7057">MGKSDPARFGDNDQDDLKLWIFSTEQYYSEFRTEMHDFSSNFSDIVFANLGTDATPKPGIAM</sequence>
<dbReference type="OrthoDB" id="129314at2759"/>
<organism evidence="1 2">
    <name type="scientific">Phytophthora megakarya</name>
    <dbReference type="NCBI Taxonomy" id="4795"/>
    <lineage>
        <taxon>Eukaryota</taxon>
        <taxon>Sar</taxon>
        <taxon>Stramenopiles</taxon>
        <taxon>Oomycota</taxon>
        <taxon>Peronosporomycetes</taxon>
        <taxon>Peronosporales</taxon>
        <taxon>Peronosporaceae</taxon>
        <taxon>Phytophthora</taxon>
    </lineage>
</organism>
<name>A0A225W2E1_9STRA</name>
<dbReference type="AlphaFoldDB" id="A0A225W2E1"/>
<evidence type="ECO:0000313" key="2">
    <source>
        <dbReference type="Proteomes" id="UP000198211"/>
    </source>
</evidence>
<accession>A0A225W2E1</accession>
<reference evidence="2" key="1">
    <citation type="submission" date="2017-03" db="EMBL/GenBank/DDBJ databases">
        <title>Phytopthora megakarya and P. palmivora, two closely related causual agents of cacao black pod achieved similar genome size and gene model numbers by different mechanisms.</title>
        <authorList>
            <person name="Ali S."/>
            <person name="Shao J."/>
            <person name="Larry D.J."/>
            <person name="Kronmiller B."/>
            <person name="Shen D."/>
            <person name="Strem M.D."/>
            <person name="Melnick R.L."/>
            <person name="Guiltinan M.J."/>
            <person name="Tyler B.M."/>
            <person name="Meinhardt L.W."/>
            <person name="Bailey B.A."/>
        </authorList>
    </citation>
    <scope>NUCLEOTIDE SEQUENCE [LARGE SCALE GENOMIC DNA]</scope>
    <source>
        <strain evidence="2">zdho120</strain>
    </source>
</reference>
<protein>
    <submittedName>
        <fullName evidence="1">Uncharacterized protein</fullName>
    </submittedName>
</protein>
<proteinExistence type="predicted"/>
<dbReference type="Proteomes" id="UP000198211">
    <property type="component" value="Unassembled WGS sequence"/>
</dbReference>
<evidence type="ECO:0000313" key="1">
    <source>
        <dbReference type="EMBL" id="OWZ11368.1"/>
    </source>
</evidence>